<feature type="disulfide bond" evidence="12">
    <location>
        <begin position="1709"/>
        <end position="1718"/>
    </location>
</feature>
<feature type="signal peptide" evidence="15">
    <location>
        <begin position="1"/>
        <end position="15"/>
    </location>
</feature>
<feature type="disulfide bond" evidence="12">
    <location>
        <begin position="932"/>
        <end position="941"/>
    </location>
</feature>
<feature type="disulfide bond" evidence="12">
    <location>
        <begin position="1430"/>
        <end position="1442"/>
    </location>
</feature>
<evidence type="ECO:0000256" key="4">
    <source>
        <dbReference type="ARBA" id="ARBA00022729"/>
    </source>
</evidence>
<sequence>MILLLILICLPAARAQDLWENQNLYQESPYQENLDQENPDQENPHQQNPYQENLQQENQDQENPNQKTLYQENPYQEYPHQENPYQENPYQENPHQENPYHENPYQENPHQENLYQKNKDQENLDKKDQYKVNPHQENPYYENEDQANLDNENPYQVNPHQENLDQENPYQEYPYQENPYKENPYQENPHQENLHQENPHQKKQDQDNPYQENPDQEYPHQENPYHENEDQENMDNENLDNENPYQENPYQENPHQENPNHENEDQENLDNDNPYQVNPHQENPDQENPYQENPYKENPYKENPYQENPYQENPHQENLHQENLDQENPYQKNQDQENPYQEYPHLENPYHENEDQENLDNENPLQENPYQEYPHQENPHQENQDQENPYQEYPYQENPHQENPNHKNEDQGNLDNENPYQVNPHQENPDQENPYQENPYQENPHQENPYQKNQYQENPYQEYPHLQNPYHENEDQENLDNENPYQVNPHQENLDQENPHQENQDQENPYQDYPRQENPHQENEDQENLDNENPYQVNPHQENPDQENPDQENPYQEYPHHENPHQENPYHNNQDHENQDQKKMDHENPYQDQCPGGSCNPQLGDLMVGREAQLSSSSTCGSDGPQKYCIIGYLQGEQKCFTCDSRLPYHRHSNPNSHRIQNIITTFDPDSKMKWWQSENGVHGVSIRLDLETMFQFSHLILTFRSFRPAAMLVERSRDFGRSWKVLRYFSEDCSLHFPSVSTDAAESVDDIVCDSRYSGPEPSTNGEVVLKALDPVFEIENPYAPNVQDLTLLTNLRVNFTRLFTLGDTLLSRRRRNPQNKYFYSLYNMVVQGRCFCHGHAQHCSPVGGRGDVFTQPGMVHGHCVCQHNTAGENCEQCQHFHHDSPWRPGGERPESICRRCFCHGHSDSCHFDAERYQLTNGQSGGVCDECRNRRSGPQCERCAPFFFQDPQRTPEDPLSCIPCDCNLSGSLGAAQCDAQTGRCICKENVEGLRCDRCKHGFYGLREDDPAGCQACRCHTLGSVGCDQQTGACQCERLAVGAFCDRCVEGFWGLGSSGQRCSVCDCDIGGAQCNTCAHEDGQCPCLPNMIGRRCSDPAHGYFLPSLGYFLYEAELAAPLPGSSPIPIPTTPPPSSSLLNPGLLPRCEQYYREQGFDFKVSNGRVVLVRRTRRRTRQKRQRQERSSLPLFPGLALQMIPRQRSADQPATWTGLGLVRVMEGAGLRFTVDNLPSSSDYQLVIAYELEAPSNWLASVSIVMLSPGNRGCPNQPEGTKTVLLPGKSRLGILDAPVCLNAGAQYFVDVALSSQSGSENSHILIDSIGLILSFESVPDLCTQDDVAVSHPFRCVGLAVSDSQESLLEVCEGIIKSLSAKIHKGAVACKCNLIGSLSPSCSKVGGVCECKTNVIGHCCDRCAPLTFGFGPDGCTGCACDPYGSLMESCDPISGQCACRPEVSEQRCDSCQRGLWGFPSCQRCECNGHSEDCDQETGQCVNCRGHTSGNHCERCEEGYHGYPLCRPCLCPELLGSSRFFATSCQYDSQSLSLTCNCLEGHTGPRCDLCSPGYYGNLTLDGARCQECPCNNNVDPSDSSACDTVTGECLRCRHNTAGPRCQSCKPGYYGNAVQQACRECTCDRRGTQVTACPLDSRCFCNAQTGRCPCRTGATGDQCDQCEDGYWNLDGVSGCQPCSCDPTNAVSNVCDKVSGQCLCRPEFGGRQCDECGENHFGNPDLQCVSCDCNLEGTLRPACNPETGECLCRPGVSGILCEECAPGRDSAFPDCKECHPCRDLWSGHVIDILRAAERMSTLIPGTATKPAQHRQQQLMLRIHSELEKFHNISNLSMPGMERVDKLFLKVRKLKDVIDPNIIIIDPSSLLNTDMENIQQEFTKLLNRLKDNILTLSEDTDSEGGQELFEEIQKLHRTFMSQEQRLKDANRAVEVSMATRQDAKDKLNTCSSPRGDLTPLEKKVQQLQILPLNKKICGDPGLEDCSGCGGALCTLSTGRRKCGGPNCGGVLPLSVNISETAKRVKEQLQKLPTRLLEYKNKVDKAKEVTKDAITQTNQLQKRLSNHADDSERKKNQTKELIQRVREYLMDDLVPPEDISRMAAAVLKLKLPRSREQISSMIEEIKKLLNNAARSQDDLKNLSERAKSSQDLLKQALSLRDRTKDVDIKDISRNLYEAEHAQDKANDALEASSNDRDTAKDLITNVEDRLTDIEDKLTKRPGDLLNEIRVVKLKVEDNRQTATDAKESAQTALDTATDTQGELAAVVREFEDLKQKRQIQTGQSEAEKRLNDMVKEAEDVKKKVEERLRRIQDLEQRMELLEEQKQQRAADVLKLLEEAEFLRQAISSQAEAYASCST</sequence>
<keyword evidence="4 15" id="KW-0732">Signal</keyword>
<keyword evidence="7" id="KW-0130">Cell adhesion</keyword>
<feature type="compositionally biased region" description="Basic and acidic residues" evidence="14">
    <location>
        <begin position="514"/>
        <end position="523"/>
    </location>
</feature>
<feature type="disulfide bond" evidence="12">
    <location>
        <begin position="1036"/>
        <end position="1045"/>
    </location>
</feature>
<evidence type="ECO:0000256" key="1">
    <source>
        <dbReference type="ARBA" id="ARBA00004302"/>
    </source>
</evidence>
<reference evidence="19" key="2">
    <citation type="submission" date="2025-08" db="UniProtKB">
        <authorList>
            <consortium name="Ensembl"/>
        </authorList>
    </citation>
    <scope>IDENTIFICATION</scope>
</reference>
<evidence type="ECO:0000256" key="11">
    <source>
        <dbReference type="ARBA" id="ARBA00023292"/>
    </source>
</evidence>
<dbReference type="PROSITE" id="PS50027">
    <property type="entry name" value="EGF_LAM_2"/>
    <property type="match status" value="11"/>
</dbReference>
<dbReference type="PANTHER" id="PTHR10574">
    <property type="entry name" value="NETRIN/LAMININ-RELATED"/>
    <property type="match status" value="1"/>
</dbReference>
<dbReference type="FunFam" id="2.10.25.10:FF:000130">
    <property type="entry name" value="Laminin subunit beta 1"/>
    <property type="match status" value="1"/>
</dbReference>
<feature type="disulfide bond" evidence="12">
    <location>
        <begin position="867"/>
        <end position="876"/>
    </location>
</feature>
<dbReference type="RefSeq" id="XP_028304205.1">
    <property type="nucleotide sequence ID" value="XM_028448404.1"/>
</dbReference>
<feature type="disulfide bond" evidence="12">
    <location>
        <begin position="1769"/>
        <end position="1783"/>
    </location>
</feature>
<feature type="domain" description="Laminin EGF-like" evidence="16">
    <location>
        <begin position="965"/>
        <end position="1016"/>
    </location>
</feature>
<feature type="disulfide bond" evidence="12">
    <location>
        <begin position="1432"/>
        <end position="1449"/>
    </location>
</feature>
<dbReference type="Pfam" id="PF24999">
    <property type="entry name" value="LAMB4"/>
    <property type="match status" value="1"/>
</dbReference>
<proteinExistence type="predicted"/>
<feature type="domain" description="Laminin EGF-like" evidence="16">
    <location>
        <begin position="902"/>
        <end position="964"/>
    </location>
</feature>
<feature type="domain" description="Laminin EGF-like" evidence="16">
    <location>
        <begin position="1631"/>
        <end position="1687"/>
    </location>
</feature>
<feature type="region of interest" description="Disordered" evidence="14">
    <location>
        <begin position="132"/>
        <end position="602"/>
    </location>
</feature>
<dbReference type="SUPFAM" id="SSF57196">
    <property type="entry name" value="EGF/Laminin"/>
    <property type="match status" value="12"/>
</dbReference>
<dbReference type="GO" id="GO:0007155">
    <property type="term" value="P:cell adhesion"/>
    <property type="evidence" value="ECO:0007669"/>
    <property type="project" value="UniProtKB-KW"/>
</dbReference>
<feature type="disulfide bond" evidence="12">
    <location>
        <begin position="1688"/>
        <end position="1700"/>
    </location>
</feature>
<evidence type="ECO:0000256" key="14">
    <source>
        <dbReference type="SAM" id="MobiDB-lite"/>
    </source>
</evidence>
<feature type="disulfide bond" evidence="12">
    <location>
        <begin position="1603"/>
        <end position="1612"/>
    </location>
</feature>
<evidence type="ECO:0000256" key="13">
    <source>
        <dbReference type="SAM" id="Coils"/>
    </source>
</evidence>
<dbReference type="FunFam" id="2.10.25.10:FF:000011">
    <property type="entry name" value="Cadherin EGF LAG seven-pass G-type receptor"/>
    <property type="match status" value="1"/>
</dbReference>
<dbReference type="FunFam" id="2.10.25.10:FF:000188">
    <property type="entry name" value="Laminin subunit gamma 2"/>
    <property type="match status" value="1"/>
</dbReference>
<feature type="domain" description="Laminin EGF-like" evidence="16">
    <location>
        <begin position="1382"/>
        <end position="1429"/>
    </location>
</feature>
<feature type="compositionally biased region" description="Basic and acidic residues" evidence="14">
    <location>
        <begin position="344"/>
        <end position="353"/>
    </location>
</feature>
<dbReference type="GO" id="GO:0005604">
    <property type="term" value="C:basement membrane"/>
    <property type="evidence" value="ECO:0007669"/>
    <property type="project" value="UniProtKB-SubCell"/>
</dbReference>
<dbReference type="InterPro" id="IPR056863">
    <property type="entry name" value="LMN_ATRN_NET-like_EGF"/>
</dbReference>
<evidence type="ECO:0000259" key="16">
    <source>
        <dbReference type="PROSITE" id="PS50027"/>
    </source>
</evidence>
<feature type="compositionally biased region" description="Polar residues" evidence="14">
    <location>
        <begin position="83"/>
        <end position="93"/>
    </location>
</feature>
<evidence type="ECO:0000256" key="9">
    <source>
        <dbReference type="ARBA" id="ARBA00023157"/>
    </source>
</evidence>
<dbReference type="PROSITE" id="PS51116">
    <property type="entry name" value="LAMININ_IVB"/>
    <property type="match status" value="1"/>
</dbReference>
<feature type="compositionally biased region" description="Acidic residues" evidence="14">
    <location>
        <begin position="229"/>
        <end position="240"/>
    </location>
</feature>
<feature type="compositionally biased region" description="Polar residues" evidence="14">
    <location>
        <begin position="411"/>
        <end position="459"/>
    </location>
</feature>
<comment type="caution">
    <text evidence="12">Lacks conserved residue(s) required for the propagation of feature annotation.</text>
</comment>
<accession>A0A8C5EDF5</accession>
<feature type="disulfide bond" evidence="12">
    <location>
        <begin position="1495"/>
        <end position="1504"/>
    </location>
</feature>
<dbReference type="GO" id="GO:0009888">
    <property type="term" value="P:tissue development"/>
    <property type="evidence" value="ECO:0007669"/>
    <property type="project" value="TreeGrafter"/>
</dbReference>
<dbReference type="FunFam" id="2.10.25.10:FF:000084">
    <property type="entry name" value="Laminin subunit alpha 3"/>
    <property type="match status" value="1"/>
</dbReference>
<dbReference type="GO" id="GO:0009887">
    <property type="term" value="P:animal organ morphogenesis"/>
    <property type="evidence" value="ECO:0007669"/>
    <property type="project" value="TreeGrafter"/>
</dbReference>
<organism evidence="19 20">
    <name type="scientific">Gouania willdenowi</name>
    <name type="common">Blunt-snouted clingfish</name>
    <name type="synonym">Lepadogaster willdenowi</name>
    <dbReference type="NCBI Taxonomy" id="441366"/>
    <lineage>
        <taxon>Eukaryota</taxon>
        <taxon>Metazoa</taxon>
        <taxon>Chordata</taxon>
        <taxon>Craniata</taxon>
        <taxon>Vertebrata</taxon>
        <taxon>Euteleostomi</taxon>
        <taxon>Actinopterygii</taxon>
        <taxon>Neopterygii</taxon>
        <taxon>Teleostei</taxon>
        <taxon>Neoteleostei</taxon>
        <taxon>Acanthomorphata</taxon>
        <taxon>Ovalentaria</taxon>
        <taxon>Blenniimorphae</taxon>
        <taxon>Blenniiformes</taxon>
        <taxon>Gobiesocoidei</taxon>
        <taxon>Gobiesocidae</taxon>
        <taxon>Gobiesocinae</taxon>
        <taxon>Gouania</taxon>
    </lineage>
</organism>
<dbReference type="FunFam" id="2.60.120.260:FF:000010">
    <property type="entry name" value="Laminin subunit beta 1"/>
    <property type="match status" value="1"/>
</dbReference>
<feature type="disulfide bond" evidence="12">
    <location>
        <begin position="1384"/>
        <end position="1401"/>
    </location>
</feature>
<dbReference type="PANTHER" id="PTHR10574:SF279">
    <property type="entry name" value="LAMININ SUBUNIT BETA 4"/>
    <property type="match status" value="1"/>
</dbReference>
<evidence type="ECO:0000259" key="18">
    <source>
        <dbReference type="PROSITE" id="PS51117"/>
    </source>
</evidence>
<feature type="domain" description="Laminin EGF-like" evidence="16">
    <location>
        <begin position="1476"/>
        <end position="1519"/>
    </location>
</feature>
<dbReference type="SMART" id="SM00181">
    <property type="entry name" value="EGF"/>
    <property type="match status" value="9"/>
</dbReference>
<feature type="disulfide bond" evidence="12">
    <location>
        <begin position="1451"/>
        <end position="1460"/>
    </location>
</feature>
<dbReference type="OrthoDB" id="5985440at2759"/>
<dbReference type="InterPro" id="IPR013015">
    <property type="entry name" value="Laminin_IV_B"/>
</dbReference>
<feature type="compositionally biased region" description="Polar residues" evidence="14">
    <location>
        <begin position="326"/>
        <end position="339"/>
    </location>
</feature>
<dbReference type="InterPro" id="IPR000742">
    <property type="entry name" value="EGF"/>
</dbReference>
<dbReference type="CDD" id="cd00055">
    <property type="entry name" value="EGF_Lam"/>
    <property type="match status" value="13"/>
</dbReference>
<dbReference type="PROSITE" id="PS01248">
    <property type="entry name" value="EGF_LAM_1"/>
    <property type="match status" value="2"/>
</dbReference>
<feature type="domain" description="Laminin EGF-like" evidence="16">
    <location>
        <begin position="836"/>
        <end position="895"/>
    </location>
</feature>
<comment type="subcellular location">
    <subcellularLocation>
        <location evidence="1">Secreted</location>
        <location evidence="1">Extracellular space</location>
        <location evidence="1">Extracellular matrix</location>
        <location evidence="1">Basement membrane</location>
    </subcellularLocation>
</comment>
<dbReference type="InterPro" id="IPR056558">
    <property type="entry name" value="LAMB1-4_helical"/>
</dbReference>
<feature type="domain" description="Laminin EGF-like" evidence="16">
    <location>
        <begin position="1430"/>
        <end position="1475"/>
    </location>
</feature>
<feature type="compositionally biased region" description="Low complexity" evidence="14">
    <location>
        <begin position="51"/>
        <end position="66"/>
    </location>
</feature>
<feature type="compositionally biased region" description="Basic and acidic residues" evidence="14">
    <location>
        <begin position="399"/>
        <end position="410"/>
    </location>
</feature>
<feature type="disulfide bond" evidence="12">
    <location>
        <begin position="1738"/>
        <end position="1755"/>
    </location>
</feature>
<evidence type="ECO:0000256" key="3">
    <source>
        <dbReference type="ARBA" id="ARBA00022530"/>
    </source>
</evidence>
<evidence type="ECO:0000313" key="20">
    <source>
        <dbReference type="Proteomes" id="UP000694680"/>
    </source>
</evidence>
<keyword evidence="5" id="KW-0677">Repeat</keyword>
<keyword evidence="10" id="KW-0325">Glycoprotein</keyword>
<feature type="coiled-coil region" evidence="13">
    <location>
        <begin position="2286"/>
        <end position="2341"/>
    </location>
</feature>
<keyword evidence="3" id="KW-0272">Extracellular matrix</keyword>
<evidence type="ECO:0000256" key="5">
    <source>
        <dbReference type="ARBA" id="ARBA00022737"/>
    </source>
</evidence>
<keyword evidence="2" id="KW-0964">Secreted</keyword>
<dbReference type="FunFam" id="2.10.25.10:FF:000138">
    <property type="entry name" value="Laminin subunit beta 1"/>
    <property type="match status" value="1"/>
</dbReference>
<evidence type="ECO:0000256" key="7">
    <source>
        <dbReference type="ARBA" id="ARBA00022889"/>
    </source>
</evidence>
<protein>
    <submittedName>
        <fullName evidence="19">Laminin subunit beta-4-like</fullName>
    </submittedName>
</protein>
<feature type="disulfide bond" evidence="12">
    <location>
        <begin position="1736"/>
        <end position="1748"/>
    </location>
</feature>
<dbReference type="FunFam" id="2.10.25.10:FF:000209">
    <property type="entry name" value="Laminin subunit alpha 5"/>
    <property type="match status" value="1"/>
</dbReference>
<feature type="disulfide bond" evidence="12">
    <location>
        <begin position="1403"/>
        <end position="1412"/>
    </location>
</feature>
<evidence type="ECO:0000313" key="19">
    <source>
        <dbReference type="Ensembl" id="ENSGWIP00000020218.1"/>
    </source>
</evidence>
<dbReference type="PROSITE" id="PS51117">
    <property type="entry name" value="LAMININ_NTER"/>
    <property type="match status" value="1"/>
</dbReference>
<feature type="domain" description="Laminin N-terminal" evidence="18">
    <location>
        <begin position="595"/>
        <end position="835"/>
    </location>
</feature>
<dbReference type="Pfam" id="PF21199">
    <property type="entry name" value="LAMININ_IV_B"/>
    <property type="match status" value="1"/>
</dbReference>
<dbReference type="Pfam" id="PF23219">
    <property type="entry name" value="LAMB1"/>
    <property type="match status" value="1"/>
</dbReference>
<evidence type="ECO:0000256" key="6">
    <source>
        <dbReference type="ARBA" id="ARBA00022869"/>
    </source>
</evidence>
<feature type="compositionally biased region" description="Basic and acidic residues" evidence="14">
    <location>
        <begin position="254"/>
        <end position="263"/>
    </location>
</feature>
<feature type="chain" id="PRO_5033999597" evidence="15">
    <location>
        <begin position="16"/>
        <end position="2361"/>
    </location>
</feature>
<evidence type="ECO:0000256" key="8">
    <source>
        <dbReference type="ARBA" id="ARBA00023054"/>
    </source>
</evidence>
<dbReference type="InterPro" id="IPR008211">
    <property type="entry name" value="Laminin_N"/>
</dbReference>
<dbReference type="Gene3D" id="2.10.25.10">
    <property type="entry name" value="Laminin"/>
    <property type="match status" value="11"/>
</dbReference>
<feature type="disulfide bond" evidence="12">
    <location>
        <begin position="987"/>
        <end position="996"/>
    </location>
</feature>
<evidence type="ECO:0000256" key="2">
    <source>
        <dbReference type="ARBA" id="ARBA00022525"/>
    </source>
</evidence>
<dbReference type="PRINTS" id="PR00011">
    <property type="entry name" value="EGFLAMININ"/>
</dbReference>
<feature type="region of interest" description="Disordered" evidence="14">
    <location>
        <begin position="31"/>
        <end position="109"/>
    </location>
</feature>
<feature type="disulfide bond" evidence="12">
    <location>
        <begin position="1382"/>
        <end position="1394"/>
    </location>
</feature>
<dbReference type="InterPro" id="IPR050440">
    <property type="entry name" value="Laminin/Netrin_ECM"/>
</dbReference>
<keyword evidence="20" id="KW-1185">Reference proteome</keyword>
<feature type="coiled-coil region" evidence="13">
    <location>
        <begin position="2121"/>
        <end position="2162"/>
    </location>
</feature>
<reference evidence="19" key="3">
    <citation type="submission" date="2025-09" db="UniProtKB">
        <authorList>
            <consortium name="Ensembl"/>
        </authorList>
    </citation>
    <scope>IDENTIFICATION</scope>
</reference>
<dbReference type="SMART" id="SM00180">
    <property type="entry name" value="EGF_Lam"/>
    <property type="match status" value="13"/>
</dbReference>
<dbReference type="Gene3D" id="2.170.300.10">
    <property type="entry name" value="Tie2 ligand-binding domain superfamily"/>
    <property type="match status" value="1"/>
</dbReference>
<feature type="domain" description="Laminin EGF-like" evidence="16">
    <location>
        <begin position="1736"/>
        <end position="1785"/>
    </location>
</feature>
<feature type="compositionally biased region" description="Basic and acidic residues" evidence="14">
    <location>
        <begin position="374"/>
        <end position="383"/>
    </location>
</feature>
<feature type="compositionally biased region" description="Basic and acidic residues" evidence="14">
    <location>
        <begin position="217"/>
        <end position="228"/>
    </location>
</feature>
<feature type="domain" description="Laminin IV type B" evidence="17">
    <location>
        <begin position="1104"/>
        <end position="1376"/>
    </location>
</feature>
<keyword evidence="6" id="KW-0084">Basement membrane</keyword>
<feature type="compositionally biased region" description="Basic and acidic residues" evidence="14">
    <location>
        <begin position="573"/>
        <end position="589"/>
    </location>
</feature>
<feature type="disulfide bond" evidence="12">
    <location>
        <begin position="1048"/>
        <end position="1062"/>
    </location>
</feature>
<feature type="compositionally biased region" description="Polar residues" evidence="14">
    <location>
        <begin position="274"/>
        <end position="291"/>
    </location>
</feature>
<dbReference type="InterPro" id="IPR056860">
    <property type="entry name" value="LAMB4_dom"/>
</dbReference>
<feature type="compositionally biased region" description="Basic and acidic residues" evidence="14">
    <location>
        <begin position="189"/>
        <end position="206"/>
    </location>
</feature>
<feature type="compositionally biased region" description="Basic and acidic residues" evidence="14">
    <location>
        <begin position="314"/>
        <end position="323"/>
    </location>
</feature>
<keyword evidence="11 12" id="KW-0424">Laminin EGF-like domain</keyword>
<feature type="disulfide bond" evidence="12">
    <location>
        <begin position="1690"/>
        <end position="1707"/>
    </location>
</feature>
<reference evidence="19" key="1">
    <citation type="submission" date="2020-06" db="EMBL/GenBank/DDBJ databases">
        <authorList>
            <consortium name="Wellcome Sanger Institute Data Sharing"/>
        </authorList>
    </citation>
    <scope>NUCLEOTIDE SEQUENCE [LARGE SCALE GENOMIC DNA]</scope>
</reference>
<dbReference type="CTD" id="22798"/>
<gene>
    <name evidence="19" type="primary">lamb4</name>
</gene>
<feature type="disulfide bond" evidence="12">
    <location>
        <begin position="1660"/>
        <end position="1669"/>
    </location>
</feature>
<dbReference type="Pfam" id="PF24973">
    <property type="entry name" value="EGF_LMN_ATRN"/>
    <property type="match status" value="2"/>
</dbReference>
<evidence type="ECO:0000256" key="12">
    <source>
        <dbReference type="PROSITE-ProRule" id="PRU00460"/>
    </source>
</evidence>
<dbReference type="GeneID" id="114464337"/>
<keyword evidence="8 13" id="KW-0175">Coiled coil</keyword>
<keyword evidence="9 12" id="KW-1015">Disulfide bond</keyword>
<evidence type="ECO:0000256" key="10">
    <source>
        <dbReference type="ARBA" id="ARBA00023180"/>
    </source>
</evidence>
<dbReference type="Proteomes" id="UP000694680">
    <property type="component" value="Chromosome 6"/>
</dbReference>
<dbReference type="FunFam" id="2.10.25.10:FF:000135">
    <property type="entry name" value="Laminin subunit beta 4"/>
    <property type="match status" value="1"/>
</dbReference>
<feature type="compositionally biased region" description="Polar residues" evidence="14">
    <location>
        <begin position="148"/>
        <end position="161"/>
    </location>
</feature>
<evidence type="ECO:0000256" key="15">
    <source>
        <dbReference type="SAM" id="SignalP"/>
    </source>
</evidence>
<feature type="domain" description="Laminin EGF-like" evidence="16">
    <location>
        <begin position="1579"/>
        <end position="1630"/>
    </location>
</feature>
<dbReference type="Ensembl" id="ENSGWIT00000022226.1">
    <property type="protein sequence ID" value="ENSGWIP00000020218.1"/>
    <property type="gene ID" value="ENSGWIG00000009173.1"/>
</dbReference>
<dbReference type="Gene3D" id="2.60.120.260">
    <property type="entry name" value="Galactose-binding domain-like"/>
    <property type="match status" value="1"/>
</dbReference>
<dbReference type="Pfam" id="PF00055">
    <property type="entry name" value="Laminin_N"/>
    <property type="match status" value="1"/>
</dbReference>
<dbReference type="Pfam" id="PF00053">
    <property type="entry name" value="EGF_laminin"/>
    <property type="match status" value="11"/>
</dbReference>
<evidence type="ECO:0000259" key="17">
    <source>
        <dbReference type="PROSITE" id="PS51116"/>
    </source>
</evidence>
<feature type="domain" description="Laminin EGF-like" evidence="16">
    <location>
        <begin position="1017"/>
        <end position="1064"/>
    </location>
</feature>
<dbReference type="InterPro" id="IPR002049">
    <property type="entry name" value="LE_dom"/>
</dbReference>
<feature type="disulfide bond" evidence="12">
    <location>
        <begin position="1757"/>
        <end position="1766"/>
    </location>
</feature>
<dbReference type="SMART" id="SM00136">
    <property type="entry name" value="LamNT"/>
    <property type="match status" value="1"/>
</dbReference>
<dbReference type="FunFam" id="2.10.25.10:FF:000145">
    <property type="entry name" value="Laminin subunit beta 1"/>
    <property type="match status" value="1"/>
</dbReference>
<feature type="compositionally biased region" description="Low complexity" evidence="14">
    <location>
        <begin position="166"/>
        <end position="185"/>
    </location>
</feature>
<feature type="domain" description="Laminin EGF-like" evidence="16">
    <location>
        <begin position="1688"/>
        <end position="1735"/>
    </location>
</feature>
<name>A0A8C5EDF5_GOUWI</name>